<dbReference type="InterPro" id="IPR017907">
    <property type="entry name" value="Znf_RING_CS"/>
</dbReference>
<keyword evidence="1" id="KW-0479">Metal-binding</keyword>
<evidence type="ECO:0000259" key="5">
    <source>
        <dbReference type="PROSITE" id="PS50089"/>
    </source>
</evidence>
<dbReference type="PROSITE" id="PS50089">
    <property type="entry name" value="ZF_RING_2"/>
    <property type="match status" value="1"/>
</dbReference>
<dbReference type="InterPro" id="IPR013083">
    <property type="entry name" value="Znf_RING/FYVE/PHD"/>
</dbReference>
<dbReference type="EMBL" id="JARKHS020030563">
    <property type="protein sequence ID" value="KAK8762019.1"/>
    <property type="molecule type" value="Genomic_DNA"/>
</dbReference>
<keyword evidence="2 4" id="KW-0863">Zinc-finger</keyword>
<dbReference type="AlphaFoldDB" id="A0AAQ4DHS9"/>
<accession>A0AAQ4DHS9</accession>
<protein>
    <recommendedName>
        <fullName evidence="5">RING-type domain-containing protein</fullName>
    </recommendedName>
</protein>
<keyword evidence="7" id="KW-1185">Reference proteome</keyword>
<comment type="caution">
    <text evidence="6">The sequence shown here is derived from an EMBL/GenBank/DDBJ whole genome shotgun (WGS) entry which is preliminary data.</text>
</comment>
<dbReference type="GO" id="GO:0008270">
    <property type="term" value="F:zinc ion binding"/>
    <property type="evidence" value="ECO:0007669"/>
    <property type="project" value="UniProtKB-KW"/>
</dbReference>
<gene>
    <name evidence="6" type="ORF">V5799_026718</name>
</gene>
<feature type="non-terminal residue" evidence="6">
    <location>
        <position position="106"/>
    </location>
</feature>
<evidence type="ECO:0000256" key="2">
    <source>
        <dbReference type="ARBA" id="ARBA00022771"/>
    </source>
</evidence>
<keyword evidence="3" id="KW-0862">Zinc</keyword>
<dbReference type="InterPro" id="IPR001841">
    <property type="entry name" value="Znf_RING"/>
</dbReference>
<proteinExistence type="predicted"/>
<evidence type="ECO:0000313" key="6">
    <source>
        <dbReference type="EMBL" id="KAK8762019.1"/>
    </source>
</evidence>
<name>A0AAQ4DHS9_AMBAM</name>
<dbReference type="PROSITE" id="PS00518">
    <property type="entry name" value="ZF_RING_1"/>
    <property type="match status" value="1"/>
</dbReference>
<organism evidence="6 7">
    <name type="scientific">Amblyomma americanum</name>
    <name type="common">Lone star tick</name>
    <dbReference type="NCBI Taxonomy" id="6943"/>
    <lineage>
        <taxon>Eukaryota</taxon>
        <taxon>Metazoa</taxon>
        <taxon>Ecdysozoa</taxon>
        <taxon>Arthropoda</taxon>
        <taxon>Chelicerata</taxon>
        <taxon>Arachnida</taxon>
        <taxon>Acari</taxon>
        <taxon>Parasitiformes</taxon>
        <taxon>Ixodida</taxon>
        <taxon>Ixodoidea</taxon>
        <taxon>Ixodidae</taxon>
        <taxon>Amblyomminae</taxon>
        <taxon>Amblyomma</taxon>
    </lineage>
</organism>
<dbReference type="Gene3D" id="3.30.40.10">
    <property type="entry name" value="Zinc/RING finger domain, C3HC4 (zinc finger)"/>
    <property type="match status" value="1"/>
</dbReference>
<reference evidence="6 7" key="1">
    <citation type="journal article" date="2023" name="Arcadia Sci">
        <title>De novo assembly of a long-read Amblyomma americanum tick genome.</title>
        <authorList>
            <person name="Chou S."/>
            <person name="Poskanzer K.E."/>
            <person name="Rollins M."/>
            <person name="Thuy-Boun P.S."/>
        </authorList>
    </citation>
    <scope>NUCLEOTIDE SEQUENCE [LARGE SCALE GENOMIC DNA]</scope>
    <source>
        <strain evidence="6">F_SG_1</strain>
        <tissue evidence="6">Salivary glands</tissue>
    </source>
</reference>
<feature type="domain" description="RING-type" evidence="5">
    <location>
        <begin position="38"/>
        <end position="76"/>
    </location>
</feature>
<evidence type="ECO:0000256" key="3">
    <source>
        <dbReference type="ARBA" id="ARBA00022833"/>
    </source>
</evidence>
<dbReference type="CDD" id="cd16449">
    <property type="entry name" value="RING-HC"/>
    <property type="match status" value="1"/>
</dbReference>
<dbReference type="Proteomes" id="UP001321473">
    <property type="component" value="Unassembled WGS sequence"/>
</dbReference>
<dbReference type="SUPFAM" id="SSF57850">
    <property type="entry name" value="RING/U-box"/>
    <property type="match status" value="1"/>
</dbReference>
<evidence type="ECO:0000256" key="1">
    <source>
        <dbReference type="ARBA" id="ARBA00022723"/>
    </source>
</evidence>
<sequence>MRGAMPPESRQYTLVGFAVELDWRPLSFVKPIPAHRVCGVCGLVRRRTAFLPCTHTLCQSCYEQCAQDGARVCPLDGHRWDEEDVELNDCPVEELLKRKVHCWNKE</sequence>
<evidence type="ECO:0000256" key="4">
    <source>
        <dbReference type="PROSITE-ProRule" id="PRU00175"/>
    </source>
</evidence>
<evidence type="ECO:0000313" key="7">
    <source>
        <dbReference type="Proteomes" id="UP001321473"/>
    </source>
</evidence>
<dbReference type="Pfam" id="PF13920">
    <property type="entry name" value="zf-C3HC4_3"/>
    <property type="match status" value="1"/>
</dbReference>